<dbReference type="EMBL" id="KN832008">
    <property type="protein sequence ID" value="KIN99095.1"/>
    <property type="molecule type" value="Genomic_DNA"/>
</dbReference>
<proteinExistence type="predicted"/>
<keyword evidence="3" id="KW-1185">Reference proteome</keyword>
<dbReference type="OrthoDB" id="2707571at2759"/>
<sequence>MVVLRKIDGDEQGNRDDLLEGQRKQRAILREKHRKRAEKEKVKGMKNNADAKTGGTSINAPEGMPCCENVYLMREDKNQLCPRERLRHLEQPQTDRL</sequence>
<dbReference type="AlphaFoldDB" id="A0A0C3NUH3"/>
<evidence type="ECO:0008006" key="4">
    <source>
        <dbReference type="Google" id="ProtNLM"/>
    </source>
</evidence>
<evidence type="ECO:0000313" key="2">
    <source>
        <dbReference type="EMBL" id="KIN99095.1"/>
    </source>
</evidence>
<protein>
    <recommendedName>
        <fullName evidence="4">IBB domain-containing protein</fullName>
    </recommendedName>
</protein>
<organism evidence="2 3">
    <name type="scientific">Pisolithus tinctorius Marx 270</name>
    <dbReference type="NCBI Taxonomy" id="870435"/>
    <lineage>
        <taxon>Eukaryota</taxon>
        <taxon>Fungi</taxon>
        <taxon>Dikarya</taxon>
        <taxon>Basidiomycota</taxon>
        <taxon>Agaricomycotina</taxon>
        <taxon>Agaricomycetes</taxon>
        <taxon>Agaricomycetidae</taxon>
        <taxon>Boletales</taxon>
        <taxon>Sclerodermatineae</taxon>
        <taxon>Pisolithaceae</taxon>
        <taxon>Pisolithus</taxon>
    </lineage>
</organism>
<dbReference type="HOGENOM" id="CLU_2347584_0_0_1"/>
<accession>A0A0C3NUH3</accession>
<dbReference type="InParanoid" id="A0A0C3NUH3"/>
<evidence type="ECO:0000256" key="1">
    <source>
        <dbReference type="SAM" id="MobiDB-lite"/>
    </source>
</evidence>
<dbReference type="Proteomes" id="UP000054217">
    <property type="component" value="Unassembled WGS sequence"/>
</dbReference>
<name>A0A0C3NUH3_PISTI</name>
<evidence type="ECO:0000313" key="3">
    <source>
        <dbReference type="Proteomes" id="UP000054217"/>
    </source>
</evidence>
<gene>
    <name evidence="2" type="ORF">M404DRAFT_1004945</name>
</gene>
<reference evidence="2 3" key="1">
    <citation type="submission" date="2014-04" db="EMBL/GenBank/DDBJ databases">
        <authorList>
            <consortium name="DOE Joint Genome Institute"/>
            <person name="Kuo A."/>
            <person name="Kohler A."/>
            <person name="Costa M.D."/>
            <person name="Nagy L.G."/>
            <person name="Floudas D."/>
            <person name="Copeland A."/>
            <person name="Barry K.W."/>
            <person name="Cichocki N."/>
            <person name="Veneault-Fourrey C."/>
            <person name="LaButti K."/>
            <person name="Lindquist E.A."/>
            <person name="Lipzen A."/>
            <person name="Lundell T."/>
            <person name="Morin E."/>
            <person name="Murat C."/>
            <person name="Sun H."/>
            <person name="Tunlid A."/>
            <person name="Henrissat B."/>
            <person name="Grigoriev I.V."/>
            <person name="Hibbett D.S."/>
            <person name="Martin F."/>
            <person name="Nordberg H.P."/>
            <person name="Cantor M.N."/>
            <person name="Hua S.X."/>
        </authorList>
    </citation>
    <scope>NUCLEOTIDE SEQUENCE [LARGE SCALE GENOMIC DNA]</scope>
    <source>
        <strain evidence="2 3">Marx 270</strain>
    </source>
</reference>
<feature type="region of interest" description="Disordered" evidence="1">
    <location>
        <begin position="32"/>
        <end position="63"/>
    </location>
</feature>
<reference evidence="3" key="2">
    <citation type="submission" date="2015-01" db="EMBL/GenBank/DDBJ databases">
        <title>Evolutionary Origins and Diversification of the Mycorrhizal Mutualists.</title>
        <authorList>
            <consortium name="DOE Joint Genome Institute"/>
            <consortium name="Mycorrhizal Genomics Consortium"/>
            <person name="Kohler A."/>
            <person name="Kuo A."/>
            <person name="Nagy L.G."/>
            <person name="Floudas D."/>
            <person name="Copeland A."/>
            <person name="Barry K.W."/>
            <person name="Cichocki N."/>
            <person name="Veneault-Fourrey C."/>
            <person name="LaButti K."/>
            <person name="Lindquist E.A."/>
            <person name="Lipzen A."/>
            <person name="Lundell T."/>
            <person name="Morin E."/>
            <person name="Murat C."/>
            <person name="Riley R."/>
            <person name="Ohm R."/>
            <person name="Sun H."/>
            <person name="Tunlid A."/>
            <person name="Henrissat B."/>
            <person name="Grigoriev I.V."/>
            <person name="Hibbett D.S."/>
            <person name="Martin F."/>
        </authorList>
    </citation>
    <scope>NUCLEOTIDE SEQUENCE [LARGE SCALE GENOMIC DNA]</scope>
    <source>
        <strain evidence="3">Marx 270</strain>
    </source>
</reference>